<evidence type="ECO:0000313" key="3">
    <source>
        <dbReference type="EMBL" id="SDI20071.1"/>
    </source>
</evidence>
<evidence type="ECO:0000313" key="4">
    <source>
        <dbReference type="Proteomes" id="UP000199426"/>
    </source>
</evidence>
<dbReference type="InterPro" id="IPR036873">
    <property type="entry name" value="Rhodanese-like_dom_sf"/>
</dbReference>
<feature type="domain" description="Rhodanese" evidence="2">
    <location>
        <begin position="268"/>
        <end position="359"/>
    </location>
</feature>
<dbReference type="InterPro" id="IPR051682">
    <property type="entry name" value="Mito_Persulfide_Diox"/>
</dbReference>
<dbReference type="Proteomes" id="UP000199426">
    <property type="component" value="Unassembled WGS sequence"/>
</dbReference>
<sequence length="470" mass="51964">MKIEQIYTGCLAQGAYYITSAGEAAIIDPLRETQPYVERLEKDEVELKYIFETHFHADFVSGHLDLNHKTNASIVYGPTAKPEFEAIIAEDGQIFKVGDITIKVLHTPGHTLESSCYLLIDEQGNEKALFSGDTLFLGDVGRPDLAQKATDITQEDLAGLLYDSLYHKILPLNDDITVYPAHGAGSACGKNMQKETVDTLGNQKETNYALNQNSKESFIKAVTDGLLPPPAYFGMNVMMNKKGYHSFDEVLSKGLHALKPKQFEEIAEASAALVLDVRNNGEFAGEFIPQSVNIGLDGDFAPWVGALIADVNQPILLVTKLGDEEEAVTRLSRVGFDHILGFLEGGIEAWKNSGKETDSVHRISAGQFEKEIVGKEVKIIDVRKESEYAAEHVNEAYSKPLAYINEWIDEIQPEEHFYLHCAGGYRSMIAASILQARGYRNFTEIEGGFKAIASTRVSKSDFVCQTKVLK</sequence>
<dbReference type="Pfam" id="PF00753">
    <property type="entry name" value="Lactamase_B"/>
    <property type="match status" value="1"/>
</dbReference>
<dbReference type="Gene3D" id="3.40.250.10">
    <property type="entry name" value="Rhodanese-like domain"/>
    <property type="match status" value="2"/>
</dbReference>
<dbReference type="Pfam" id="PF00581">
    <property type="entry name" value="Rhodanese"/>
    <property type="match status" value="2"/>
</dbReference>
<feature type="domain" description="Rhodanese" evidence="2">
    <location>
        <begin position="373"/>
        <end position="454"/>
    </location>
</feature>
<dbReference type="Gene3D" id="3.60.15.10">
    <property type="entry name" value="Ribonuclease Z/Hydroxyacylglutathione hydrolase-like"/>
    <property type="match status" value="1"/>
</dbReference>
<dbReference type="PANTHER" id="PTHR43084:SF1">
    <property type="entry name" value="PERSULFIDE DIOXYGENASE ETHE1, MITOCHONDRIAL"/>
    <property type="match status" value="1"/>
</dbReference>
<evidence type="ECO:0000259" key="2">
    <source>
        <dbReference type="PROSITE" id="PS50206"/>
    </source>
</evidence>
<dbReference type="InterPro" id="IPR001279">
    <property type="entry name" value="Metallo-B-lactamas"/>
</dbReference>
<dbReference type="CDD" id="cd00158">
    <property type="entry name" value="RHOD"/>
    <property type="match status" value="2"/>
</dbReference>
<keyword evidence="1" id="KW-0479">Metal-binding</keyword>
<dbReference type="CDD" id="cd07724">
    <property type="entry name" value="POD-like_MBL-fold"/>
    <property type="match status" value="1"/>
</dbReference>
<dbReference type="PANTHER" id="PTHR43084">
    <property type="entry name" value="PERSULFIDE DIOXYGENASE ETHE1"/>
    <property type="match status" value="1"/>
</dbReference>
<dbReference type="InterPro" id="IPR001763">
    <property type="entry name" value="Rhodanese-like_dom"/>
</dbReference>
<reference evidence="3 4" key="1">
    <citation type="submission" date="2016-10" db="EMBL/GenBank/DDBJ databases">
        <authorList>
            <person name="Varghese N."/>
            <person name="Submissions S."/>
        </authorList>
    </citation>
    <scope>NUCLEOTIDE SEQUENCE [LARGE SCALE GENOMIC DNA]</scope>
    <source>
        <strain evidence="3 4">DSM 19299</strain>
    </source>
</reference>
<dbReference type="SMART" id="SM00849">
    <property type="entry name" value="Lactamase_B"/>
    <property type="match status" value="1"/>
</dbReference>
<dbReference type="SUPFAM" id="SSF56281">
    <property type="entry name" value="Metallo-hydrolase/oxidoreductase"/>
    <property type="match status" value="1"/>
</dbReference>
<dbReference type="PROSITE" id="PS50206">
    <property type="entry name" value="RHODANESE_3"/>
    <property type="match status" value="2"/>
</dbReference>
<dbReference type="SMART" id="SM00450">
    <property type="entry name" value="RHOD"/>
    <property type="match status" value="2"/>
</dbReference>
<gene>
    <name evidence="3" type="ORF">SAMN05421542_0404</name>
</gene>
<name>A0ABY0PE85_CHRJE</name>
<keyword evidence="4" id="KW-1185">Reference proteome</keyword>
<proteinExistence type="predicted"/>
<accession>A0ABY0PE85</accession>
<comment type="caution">
    <text evidence="3">The sequence shown here is derived from an EMBL/GenBank/DDBJ whole genome shotgun (WGS) entry which is preliminary data.</text>
</comment>
<dbReference type="RefSeq" id="WP_089733059.1">
    <property type="nucleotide sequence ID" value="NZ_FNEG01000001.1"/>
</dbReference>
<evidence type="ECO:0000256" key="1">
    <source>
        <dbReference type="ARBA" id="ARBA00022723"/>
    </source>
</evidence>
<dbReference type="InterPro" id="IPR036866">
    <property type="entry name" value="RibonucZ/Hydroxyglut_hydro"/>
</dbReference>
<dbReference type="InterPro" id="IPR044528">
    <property type="entry name" value="POD-like_MBL-fold"/>
</dbReference>
<dbReference type="EMBL" id="FNEG01000001">
    <property type="protein sequence ID" value="SDI20071.1"/>
    <property type="molecule type" value="Genomic_DNA"/>
</dbReference>
<dbReference type="SUPFAM" id="SSF52821">
    <property type="entry name" value="Rhodanese/Cell cycle control phosphatase"/>
    <property type="match status" value="2"/>
</dbReference>
<organism evidence="3 4">
    <name type="scientific">Chryseobacterium jejuense</name>
    <dbReference type="NCBI Taxonomy" id="445960"/>
    <lineage>
        <taxon>Bacteria</taxon>
        <taxon>Pseudomonadati</taxon>
        <taxon>Bacteroidota</taxon>
        <taxon>Flavobacteriia</taxon>
        <taxon>Flavobacteriales</taxon>
        <taxon>Weeksellaceae</taxon>
        <taxon>Chryseobacterium group</taxon>
        <taxon>Chryseobacterium</taxon>
    </lineage>
</organism>
<protein>
    <submittedName>
        <fullName evidence="3">Glyoxylase, beta-lactamase superfamily II</fullName>
    </submittedName>
</protein>